<keyword evidence="2" id="KW-0288">FMN</keyword>
<dbReference type="PANTHER" id="PTHR43278:SF2">
    <property type="entry name" value="IRON-SULFUR FLAVOPROTEIN"/>
    <property type="match status" value="1"/>
</dbReference>
<sequence length="191" mass="21913">MNILIINGSPRKKGLISQMLGIMREEAEKRGDTVEMVYTNDLTVKPCTGCMVCRKKEKCVQAEDDSQRVLKMMQQADAIIMGAPCYWGNIPGQMKLMFDRHVYGMMRDTARFPEPLMKGKKCILISTCTTPWPWNILFKQSRGAIRAMREIARYAGFKIVKTIERGGTAMHPELTDKDKQKCRKAIERLYI</sequence>
<dbReference type="EMBL" id="FNRF01000001">
    <property type="protein sequence ID" value="SEA05467.1"/>
    <property type="molecule type" value="Genomic_DNA"/>
</dbReference>
<dbReference type="InterPro" id="IPR029039">
    <property type="entry name" value="Flavoprotein-like_sf"/>
</dbReference>
<protein>
    <submittedName>
        <fullName evidence="4">NADPH-dependent FMN reductase</fullName>
    </submittedName>
</protein>
<dbReference type="SUPFAM" id="SSF52218">
    <property type="entry name" value="Flavoproteins"/>
    <property type="match status" value="1"/>
</dbReference>
<dbReference type="InterPro" id="IPR005025">
    <property type="entry name" value="FMN_Rdtase-like_dom"/>
</dbReference>
<dbReference type="PANTHER" id="PTHR43278">
    <property type="entry name" value="NAD(P)H-DEPENDENT FMN-CONTAINING OXIDOREDUCTASE YWQN-RELATED"/>
    <property type="match status" value="1"/>
</dbReference>
<dbReference type="AlphaFoldDB" id="A0A1H3Y164"/>
<dbReference type="Proteomes" id="UP000182257">
    <property type="component" value="Unassembled WGS sequence"/>
</dbReference>
<proteinExistence type="predicted"/>
<reference evidence="4 5" key="1">
    <citation type="submission" date="2016-10" db="EMBL/GenBank/DDBJ databases">
        <authorList>
            <person name="de Groot N.N."/>
        </authorList>
    </citation>
    <scope>NUCLEOTIDE SEQUENCE [LARGE SCALE GENOMIC DNA]</scope>
    <source>
        <strain evidence="4 5">D31d</strain>
    </source>
</reference>
<accession>A0A1H3Y164</accession>
<evidence type="ECO:0000256" key="2">
    <source>
        <dbReference type="ARBA" id="ARBA00022643"/>
    </source>
</evidence>
<name>A0A1H3Y164_XYLRU</name>
<dbReference type="OrthoDB" id="9790975at2"/>
<dbReference type="Gene3D" id="3.40.50.360">
    <property type="match status" value="1"/>
</dbReference>
<dbReference type="Pfam" id="PF03358">
    <property type="entry name" value="FMN_red"/>
    <property type="match status" value="1"/>
</dbReference>
<dbReference type="InterPro" id="IPR051796">
    <property type="entry name" value="ISF_SsuE-like"/>
</dbReference>
<feature type="domain" description="NADPH-dependent FMN reductase-like" evidence="3">
    <location>
        <begin position="1"/>
        <end position="127"/>
    </location>
</feature>
<dbReference type="RefSeq" id="WP_074760061.1">
    <property type="nucleotide sequence ID" value="NZ_FNRF01000001.1"/>
</dbReference>
<organism evidence="4 5">
    <name type="scientific">Xylanibacter ruminicola</name>
    <name type="common">Prevotella ruminicola</name>
    <dbReference type="NCBI Taxonomy" id="839"/>
    <lineage>
        <taxon>Bacteria</taxon>
        <taxon>Pseudomonadati</taxon>
        <taxon>Bacteroidota</taxon>
        <taxon>Bacteroidia</taxon>
        <taxon>Bacteroidales</taxon>
        <taxon>Prevotellaceae</taxon>
        <taxon>Xylanibacter</taxon>
    </lineage>
</organism>
<gene>
    <name evidence="4" type="ORF">SAMN05216462_0470</name>
</gene>
<evidence type="ECO:0000313" key="5">
    <source>
        <dbReference type="Proteomes" id="UP000182257"/>
    </source>
</evidence>
<evidence type="ECO:0000313" key="4">
    <source>
        <dbReference type="EMBL" id="SEA05467.1"/>
    </source>
</evidence>
<evidence type="ECO:0000259" key="3">
    <source>
        <dbReference type="Pfam" id="PF03358"/>
    </source>
</evidence>
<keyword evidence="1" id="KW-0285">Flavoprotein</keyword>
<dbReference type="GO" id="GO:0016491">
    <property type="term" value="F:oxidoreductase activity"/>
    <property type="evidence" value="ECO:0007669"/>
    <property type="project" value="InterPro"/>
</dbReference>
<evidence type="ECO:0000256" key="1">
    <source>
        <dbReference type="ARBA" id="ARBA00022630"/>
    </source>
</evidence>